<dbReference type="Proteomes" id="UP000294563">
    <property type="component" value="Unassembled WGS sequence"/>
</dbReference>
<accession>A0A4R7LPD1</accession>
<keyword evidence="3" id="KW-0732">Signal</keyword>
<protein>
    <submittedName>
        <fullName evidence="5">Monosaccharide ABC transporter substrate-binding protein (CUT2 family)</fullName>
    </submittedName>
</protein>
<proteinExistence type="inferred from homology"/>
<dbReference type="InterPro" id="IPR028082">
    <property type="entry name" value="Peripla_BP_I"/>
</dbReference>
<gene>
    <name evidence="5" type="ORF">BDE40_1264</name>
</gene>
<comment type="subcellular location">
    <subcellularLocation>
        <location evidence="1">Cell envelope</location>
    </subcellularLocation>
</comment>
<name>A0A4R7LPD1_9RHOB</name>
<dbReference type="PANTHER" id="PTHR46847">
    <property type="entry name" value="D-ALLOSE-BINDING PERIPLASMIC PROTEIN-RELATED"/>
    <property type="match status" value="1"/>
</dbReference>
<dbReference type="OrthoDB" id="9773673at2"/>
<evidence type="ECO:0000256" key="1">
    <source>
        <dbReference type="ARBA" id="ARBA00004196"/>
    </source>
</evidence>
<dbReference type="InterPro" id="IPR025997">
    <property type="entry name" value="SBP_2_dom"/>
</dbReference>
<dbReference type="CDD" id="cd06306">
    <property type="entry name" value="PBP1_TorT-like"/>
    <property type="match status" value="1"/>
</dbReference>
<keyword evidence="6" id="KW-1185">Reference proteome</keyword>
<dbReference type="AlphaFoldDB" id="A0A4R7LPD1"/>
<dbReference type="PANTHER" id="PTHR46847:SF1">
    <property type="entry name" value="D-ALLOSE-BINDING PERIPLASMIC PROTEIN-RELATED"/>
    <property type="match status" value="1"/>
</dbReference>
<dbReference type="Pfam" id="PF13407">
    <property type="entry name" value="Peripla_BP_4"/>
    <property type="match status" value="1"/>
</dbReference>
<comment type="caution">
    <text evidence="5">The sequence shown here is derived from an EMBL/GenBank/DDBJ whole genome shotgun (WGS) entry which is preliminary data.</text>
</comment>
<dbReference type="GO" id="GO:0030246">
    <property type="term" value="F:carbohydrate binding"/>
    <property type="evidence" value="ECO:0007669"/>
    <property type="project" value="UniProtKB-ARBA"/>
</dbReference>
<evidence type="ECO:0000313" key="6">
    <source>
        <dbReference type="Proteomes" id="UP000294563"/>
    </source>
</evidence>
<dbReference type="GO" id="GO:0030313">
    <property type="term" value="C:cell envelope"/>
    <property type="evidence" value="ECO:0007669"/>
    <property type="project" value="UniProtKB-SubCell"/>
</dbReference>
<comment type="similarity">
    <text evidence="2">Belongs to the bacterial solute-binding protein 2 family.</text>
</comment>
<dbReference type="SUPFAM" id="SSF53822">
    <property type="entry name" value="Periplasmic binding protein-like I"/>
    <property type="match status" value="1"/>
</dbReference>
<dbReference type="EMBL" id="SOBH01000001">
    <property type="protein sequence ID" value="TDT77963.1"/>
    <property type="molecule type" value="Genomic_DNA"/>
</dbReference>
<reference evidence="5 6" key="1">
    <citation type="submission" date="2019-03" db="EMBL/GenBank/DDBJ databases">
        <title>Genomic Encyclopedia of Archaeal and Bacterial Type Strains, Phase II (KMG-II): from individual species to whole genera.</title>
        <authorList>
            <person name="Goeker M."/>
        </authorList>
    </citation>
    <scope>NUCLEOTIDE SEQUENCE [LARGE SCALE GENOMIC DNA]</scope>
    <source>
        <strain evidence="5 6">DSM 29467</strain>
    </source>
</reference>
<evidence type="ECO:0000313" key="5">
    <source>
        <dbReference type="EMBL" id="TDT77963.1"/>
    </source>
</evidence>
<organism evidence="5 6">
    <name type="scientific">Litoreibacter halocynthiae</name>
    <dbReference type="NCBI Taxonomy" id="1242689"/>
    <lineage>
        <taxon>Bacteria</taxon>
        <taxon>Pseudomonadati</taxon>
        <taxon>Pseudomonadota</taxon>
        <taxon>Alphaproteobacteria</taxon>
        <taxon>Rhodobacterales</taxon>
        <taxon>Roseobacteraceae</taxon>
        <taxon>Litoreibacter</taxon>
    </lineage>
</organism>
<evidence type="ECO:0000256" key="3">
    <source>
        <dbReference type="ARBA" id="ARBA00022729"/>
    </source>
</evidence>
<dbReference type="Gene3D" id="3.40.50.2300">
    <property type="match status" value="2"/>
</dbReference>
<sequence>MAKTAIAERIWISRVSNLVRFIARHYGATSACSIGVAALCVAVLSSAAVAEPKRLFCALIPHFKDEYWLSVGYGLEQEAKRENVDLLFFEAGGYRARAQQIEQLDLCVKRGVDAVLIGAVTSDHPDLITAIDDAAGSIPIFGLVNELHAGTLRGRIGVDWQDMGAVVGRYLSELHPDGSPPQTAVFITGPPMAGWTGPLEAGLRDGLTDSAVTLTGVYGADTGLRAQLALVETALEEYPNADYLIGSAPAVEAAIGLLASRPGAEGPLLVATYANHTIKRGLMNGSVLAASFDDPMRQGRMAIRQATSITSAPVGPAGPGVLLLTNGDDNLSDIRMSPAGYFPSIQ</sequence>
<feature type="domain" description="Periplasmic binding protein" evidence="4">
    <location>
        <begin position="60"/>
        <end position="308"/>
    </location>
</feature>
<evidence type="ECO:0000259" key="4">
    <source>
        <dbReference type="Pfam" id="PF13407"/>
    </source>
</evidence>
<dbReference type="NCBIfam" id="NF008185">
    <property type="entry name" value="PRK10936.1"/>
    <property type="match status" value="1"/>
</dbReference>
<evidence type="ECO:0000256" key="2">
    <source>
        <dbReference type="ARBA" id="ARBA00007639"/>
    </source>
</evidence>